<dbReference type="RefSeq" id="WP_099997846.1">
    <property type="nucleotide sequence ID" value="NZ_CP017940.1"/>
</dbReference>
<evidence type="ECO:0000256" key="1">
    <source>
        <dbReference type="ARBA" id="ARBA00023015"/>
    </source>
</evidence>
<evidence type="ECO:0000313" key="8">
    <source>
        <dbReference type="Proteomes" id="UP000232163"/>
    </source>
</evidence>
<dbReference type="OrthoDB" id="9782655at2"/>
<dbReference type="InterPro" id="IPR011006">
    <property type="entry name" value="CheY-like_superfamily"/>
</dbReference>
<dbReference type="Proteomes" id="UP000232163">
    <property type="component" value="Unassembled WGS sequence"/>
</dbReference>
<organism evidence="7 8">
    <name type="scientific">Phyllobacterium zundukense</name>
    <dbReference type="NCBI Taxonomy" id="1867719"/>
    <lineage>
        <taxon>Bacteria</taxon>
        <taxon>Pseudomonadati</taxon>
        <taxon>Pseudomonadota</taxon>
        <taxon>Alphaproteobacteria</taxon>
        <taxon>Hyphomicrobiales</taxon>
        <taxon>Phyllobacteriaceae</taxon>
        <taxon>Phyllobacterium</taxon>
    </lineage>
</organism>
<feature type="domain" description="HTH luxR-type" evidence="5">
    <location>
        <begin position="136"/>
        <end position="201"/>
    </location>
</feature>
<dbReference type="InterPro" id="IPR000792">
    <property type="entry name" value="Tscrpt_reg_LuxR_C"/>
</dbReference>
<dbReference type="PRINTS" id="PR00038">
    <property type="entry name" value="HTHLUXR"/>
</dbReference>
<evidence type="ECO:0000259" key="6">
    <source>
        <dbReference type="PROSITE" id="PS50110"/>
    </source>
</evidence>
<evidence type="ECO:0000313" key="7">
    <source>
        <dbReference type="EMBL" id="PIO45218.1"/>
    </source>
</evidence>
<dbReference type="KEGG" id="pht:BLM14_01865"/>
<evidence type="ECO:0000256" key="4">
    <source>
        <dbReference type="PROSITE-ProRule" id="PRU00169"/>
    </source>
</evidence>
<feature type="modified residue" description="4-aspartylphosphate" evidence="4">
    <location>
        <position position="56"/>
    </location>
</feature>
<dbReference type="GO" id="GO:0000160">
    <property type="term" value="P:phosphorelay signal transduction system"/>
    <property type="evidence" value="ECO:0007669"/>
    <property type="project" value="InterPro"/>
</dbReference>
<dbReference type="GO" id="GO:0003677">
    <property type="term" value="F:DNA binding"/>
    <property type="evidence" value="ECO:0007669"/>
    <property type="project" value="UniProtKB-KW"/>
</dbReference>
<dbReference type="PROSITE" id="PS50110">
    <property type="entry name" value="RESPONSE_REGULATORY"/>
    <property type="match status" value="1"/>
</dbReference>
<evidence type="ECO:0000256" key="3">
    <source>
        <dbReference type="ARBA" id="ARBA00023163"/>
    </source>
</evidence>
<dbReference type="SMART" id="SM00448">
    <property type="entry name" value="REC"/>
    <property type="match status" value="1"/>
</dbReference>
<dbReference type="PANTHER" id="PTHR44688:SF16">
    <property type="entry name" value="DNA-BINDING TRANSCRIPTIONAL ACTIVATOR DEVR_DOSR"/>
    <property type="match status" value="1"/>
</dbReference>
<dbReference type="Gene3D" id="3.40.50.2300">
    <property type="match status" value="1"/>
</dbReference>
<dbReference type="PROSITE" id="PS50043">
    <property type="entry name" value="HTH_LUXR_2"/>
    <property type="match status" value="1"/>
</dbReference>
<dbReference type="EMBL" id="MZMT01000023">
    <property type="protein sequence ID" value="PIO45218.1"/>
    <property type="molecule type" value="Genomic_DNA"/>
</dbReference>
<keyword evidence="8" id="KW-1185">Reference proteome</keyword>
<dbReference type="GO" id="GO:0006355">
    <property type="term" value="P:regulation of DNA-templated transcription"/>
    <property type="evidence" value="ECO:0007669"/>
    <property type="project" value="InterPro"/>
</dbReference>
<sequence length="221" mass="24216">MSTREEIVFLVDDDARVREGVGELLESLGWQAKTFAVAADYVAFEKPDLPACLILDVELPDINGLEFQKQLSDDVHPPIVFLTGHGDIPSSVRAIQGGAVDFLTKPVGESDLIAAVRAAIDRDRTQRSARAELAELVRRLEALTPREREVLPLVVSGLLNKQAAAELGISEITLEIHRSKIMHKMQAASLADLVRIAEKLHVPITHSRRSGSSQECTTRSP</sequence>
<dbReference type="SMART" id="SM00421">
    <property type="entry name" value="HTH_LUXR"/>
    <property type="match status" value="1"/>
</dbReference>
<dbReference type="SUPFAM" id="SSF52172">
    <property type="entry name" value="CheY-like"/>
    <property type="match status" value="1"/>
</dbReference>
<dbReference type="SUPFAM" id="SSF46894">
    <property type="entry name" value="C-terminal effector domain of the bipartite response regulators"/>
    <property type="match status" value="1"/>
</dbReference>
<protein>
    <submittedName>
        <fullName evidence="7">DNA-binding response regulator</fullName>
    </submittedName>
</protein>
<dbReference type="InterPro" id="IPR001789">
    <property type="entry name" value="Sig_transdc_resp-reg_receiver"/>
</dbReference>
<proteinExistence type="predicted"/>
<gene>
    <name evidence="7" type="ORF">B5P45_09295</name>
</gene>
<evidence type="ECO:0000259" key="5">
    <source>
        <dbReference type="PROSITE" id="PS50043"/>
    </source>
</evidence>
<keyword evidence="2 7" id="KW-0238">DNA-binding</keyword>
<dbReference type="PANTHER" id="PTHR44688">
    <property type="entry name" value="DNA-BINDING TRANSCRIPTIONAL ACTIVATOR DEVR_DOSR"/>
    <property type="match status" value="1"/>
</dbReference>
<dbReference type="AlphaFoldDB" id="A0A2N9W0F0"/>
<dbReference type="InterPro" id="IPR016032">
    <property type="entry name" value="Sig_transdc_resp-reg_C-effctor"/>
</dbReference>
<reference evidence="7 8" key="1">
    <citation type="journal article" date="2017" name="Int J Environ Stud">
        <title>Does the Miocene-Pliocene relict legume Oxytropis triphylla form nitrogen-fixing nodules with a combination of bacterial strains?</title>
        <authorList>
            <person name="Safronova V."/>
            <person name="Belimov A."/>
            <person name="Sazanova A."/>
            <person name="Kuznetsova I."/>
            <person name="Popova J."/>
            <person name="Andronov E."/>
            <person name="Verkhozina A."/>
            <person name="Tikhonovich I."/>
        </authorList>
    </citation>
    <scope>NUCLEOTIDE SEQUENCE [LARGE SCALE GENOMIC DNA]</scope>
    <source>
        <strain evidence="7 8">Tri-38</strain>
    </source>
</reference>
<dbReference type="Pfam" id="PF00196">
    <property type="entry name" value="GerE"/>
    <property type="match status" value="1"/>
</dbReference>
<evidence type="ECO:0000256" key="2">
    <source>
        <dbReference type="ARBA" id="ARBA00023125"/>
    </source>
</evidence>
<name>A0A2N9W0F0_9HYPH</name>
<dbReference type="InterPro" id="IPR036388">
    <property type="entry name" value="WH-like_DNA-bd_sf"/>
</dbReference>
<dbReference type="Pfam" id="PF00072">
    <property type="entry name" value="Response_reg"/>
    <property type="match status" value="1"/>
</dbReference>
<comment type="caution">
    <text evidence="7">The sequence shown here is derived from an EMBL/GenBank/DDBJ whole genome shotgun (WGS) entry which is preliminary data.</text>
</comment>
<keyword evidence="1" id="KW-0805">Transcription regulation</keyword>
<keyword evidence="3" id="KW-0804">Transcription</keyword>
<keyword evidence="4" id="KW-0597">Phosphoprotein</keyword>
<dbReference type="Gene3D" id="1.10.10.10">
    <property type="entry name" value="Winged helix-like DNA-binding domain superfamily/Winged helix DNA-binding domain"/>
    <property type="match status" value="1"/>
</dbReference>
<accession>A0A2N9W0F0</accession>
<feature type="domain" description="Response regulatory" evidence="6">
    <location>
        <begin position="7"/>
        <end position="120"/>
    </location>
</feature>
<dbReference type="CDD" id="cd06170">
    <property type="entry name" value="LuxR_C_like"/>
    <property type="match status" value="1"/>
</dbReference>